<evidence type="ECO:0000256" key="1">
    <source>
        <dbReference type="ARBA" id="ARBA00005384"/>
    </source>
</evidence>
<dbReference type="Proteomes" id="UP000706525">
    <property type="component" value="Unassembled WGS sequence"/>
</dbReference>
<keyword evidence="4" id="KW-0238">DNA-binding</keyword>
<dbReference type="PANTHER" id="PTHR46577">
    <property type="entry name" value="HTH-TYPE TRANSCRIPTIONAL REGULATORY PROTEIN GABR"/>
    <property type="match status" value="1"/>
</dbReference>
<feature type="domain" description="HTH gntR-type" evidence="6">
    <location>
        <begin position="55"/>
        <end position="123"/>
    </location>
</feature>
<dbReference type="InterPro" id="IPR051446">
    <property type="entry name" value="HTH_trans_reg/aminotransferase"/>
</dbReference>
<reference evidence="7 8" key="1">
    <citation type="submission" date="2021-08" db="EMBL/GenBank/DDBJ databases">
        <authorList>
            <person name="Peeters C."/>
        </authorList>
    </citation>
    <scope>NUCLEOTIDE SEQUENCE [LARGE SCALE GENOMIC DNA]</scope>
    <source>
        <strain evidence="7 8">LMG 32289</strain>
    </source>
</reference>
<dbReference type="EC" id="2.6.1.9" evidence="7"/>
<dbReference type="InterPro" id="IPR036390">
    <property type="entry name" value="WH_DNA-bd_sf"/>
</dbReference>
<dbReference type="SUPFAM" id="SSF46785">
    <property type="entry name" value="Winged helix' DNA-binding domain"/>
    <property type="match status" value="1"/>
</dbReference>
<evidence type="ECO:0000313" key="7">
    <source>
        <dbReference type="EMBL" id="CAG9177946.1"/>
    </source>
</evidence>
<evidence type="ECO:0000259" key="6">
    <source>
        <dbReference type="PROSITE" id="PS50949"/>
    </source>
</evidence>
<gene>
    <name evidence="7" type="primary">hisC_4</name>
    <name evidence="7" type="ORF">LMG32289_03953</name>
</gene>
<dbReference type="InterPro" id="IPR015421">
    <property type="entry name" value="PyrdxlP-dep_Trfase_major"/>
</dbReference>
<comment type="similarity">
    <text evidence="1">In the C-terminal section; belongs to the class-I pyridoxal-phosphate-dependent aminotransferase family.</text>
</comment>
<dbReference type="Pfam" id="PF00155">
    <property type="entry name" value="Aminotran_1_2"/>
    <property type="match status" value="1"/>
</dbReference>
<dbReference type="Gene3D" id="3.40.640.10">
    <property type="entry name" value="Type I PLP-dependent aspartate aminotransferase-like (Major domain)"/>
    <property type="match status" value="1"/>
</dbReference>
<name>A0ABN7Z067_9BURK</name>
<dbReference type="PROSITE" id="PS50949">
    <property type="entry name" value="HTH_GNTR"/>
    <property type="match status" value="1"/>
</dbReference>
<evidence type="ECO:0000313" key="8">
    <source>
        <dbReference type="Proteomes" id="UP000706525"/>
    </source>
</evidence>
<dbReference type="InterPro" id="IPR036388">
    <property type="entry name" value="WH-like_DNA-bd_sf"/>
</dbReference>
<dbReference type="GO" id="GO:0004400">
    <property type="term" value="F:histidinol-phosphate transaminase activity"/>
    <property type="evidence" value="ECO:0007669"/>
    <property type="project" value="UniProtKB-EC"/>
</dbReference>
<keyword evidence="5" id="KW-0804">Transcription</keyword>
<keyword evidence="2" id="KW-0663">Pyridoxal phosphate</keyword>
<organism evidence="7 8">
    <name type="scientific">Cupriavidus pampae</name>
    <dbReference type="NCBI Taxonomy" id="659251"/>
    <lineage>
        <taxon>Bacteria</taxon>
        <taxon>Pseudomonadati</taxon>
        <taxon>Pseudomonadota</taxon>
        <taxon>Betaproteobacteria</taxon>
        <taxon>Burkholderiales</taxon>
        <taxon>Burkholderiaceae</taxon>
        <taxon>Cupriavidus</taxon>
    </lineage>
</organism>
<sequence length="497" mass="53599">MDIRDVAADSKVRQAPYIEPDRTKLQPMRTNMPPNTSIQDDGATSWLTGLHAGGGARYLQIAERIEHAIADGTLVPGDRLPPQRRIAALLGVDLTTVTRALSEARRRHLIEARGALGTFVAAPRVELAQRVDFSMNVPPPPDGVDFDDLLRRGVSQVLLRADASLLMTYQLGGGSHSDRAAGVMWLAPMLGPIEPPRLMVCPGAQAALAALILSLTQPGDAIVTEPLAYPGIRLAAEQLGRRVIAVDVDADGMRPDALAEACQTHNARLVYLNPTTQNPTTWTMPESRRHEIVATAARHGVLIIEDDPYWLLTPDAPPPLARLAPDRVCYISTMSKCLSPGLRTAFVVRPASVAEDAILGALRAFALMSAPLTTAVTTQWIHDGAAETLLGGIRREADARQAIARQLLSSVGQAPPSGIHLWYTLPSYWTSQALANAARAEELRVTPSEAFEVGPHRVNAIRISLGGATDRLLLASGLRRLADLLARRPDSIREIVV</sequence>
<protein>
    <submittedName>
        <fullName evidence="7">Histidinol-phosphate aminotransferase</fullName>
        <ecNumber evidence="7">2.6.1.9</ecNumber>
    </submittedName>
</protein>
<keyword evidence="7" id="KW-0808">Transferase</keyword>
<dbReference type="CDD" id="cd00609">
    <property type="entry name" value="AAT_like"/>
    <property type="match status" value="1"/>
</dbReference>
<dbReference type="SMART" id="SM00345">
    <property type="entry name" value="HTH_GNTR"/>
    <property type="match status" value="1"/>
</dbReference>
<dbReference type="InterPro" id="IPR015424">
    <property type="entry name" value="PyrdxlP-dep_Trfase"/>
</dbReference>
<proteinExistence type="inferred from homology"/>
<dbReference type="InterPro" id="IPR000524">
    <property type="entry name" value="Tscrpt_reg_HTH_GntR"/>
</dbReference>
<dbReference type="Pfam" id="PF00392">
    <property type="entry name" value="GntR"/>
    <property type="match status" value="1"/>
</dbReference>
<evidence type="ECO:0000256" key="3">
    <source>
        <dbReference type="ARBA" id="ARBA00023015"/>
    </source>
</evidence>
<keyword evidence="3" id="KW-0805">Transcription regulation</keyword>
<dbReference type="PANTHER" id="PTHR46577:SF1">
    <property type="entry name" value="HTH-TYPE TRANSCRIPTIONAL REGULATORY PROTEIN GABR"/>
    <property type="match status" value="1"/>
</dbReference>
<evidence type="ECO:0000256" key="5">
    <source>
        <dbReference type="ARBA" id="ARBA00023163"/>
    </source>
</evidence>
<dbReference type="CDD" id="cd07377">
    <property type="entry name" value="WHTH_GntR"/>
    <property type="match status" value="1"/>
</dbReference>
<dbReference type="InterPro" id="IPR004839">
    <property type="entry name" value="Aminotransferase_I/II_large"/>
</dbReference>
<dbReference type="SUPFAM" id="SSF53383">
    <property type="entry name" value="PLP-dependent transferases"/>
    <property type="match status" value="1"/>
</dbReference>
<accession>A0ABN7Z067</accession>
<dbReference type="EMBL" id="CAJZAG010000007">
    <property type="protein sequence ID" value="CAG9177946.1"/>
    <property type="molecule type" value="Genomic_DNA"/>
</dbReference>
<evidence type="ECO:0000256" key="4">
    <source>
        <dbReference type="ARBA" id="ARBA00023125"/>
    </source>
</evidence>
<comment type="caution">
    <text evidence="7">The sequence shown here is derived from an EMBL/GenBank/DDBJ whole genome shotgun (WGS) entry which is preliminary data.</text>
</comment>
<evidence type="ECO:0000256" key="2">
    <source>
        <dbReference type="ARBA" id="ARBA00022898"/>
    </source>
</evidence>
<dbReference type="Gene3D" id="1.10.10.10">
    <property type="entry name" value="Winged helix-like DNA-binding domain superfamily/Winged helix DNA-binding domain"/>
    <property type="match status" value="1"/>
</dbReference>
<keyword evidence="7" id="KW-0032">Aminotransferase</keyword>
<keyword evidence="8" id="KW-1185">Reference proteome</keyword>